<gene>
    <name evidence="5" type="ORF">H9646_04215</name>
</gene>
<evidence type="ECO:0000256" key="1">
    <source>
        <dbReference type="ARBA" id="ARBA00022679"/>
    </source>
</evidence>
<dbReference type="PANTHER" id="PTHR43792:SF8">
    <property type="entry name" value="[RIBOSOMAL PROTEIN US5]-ALANINE N-ACETYLTRANSFERASE"/>
    <property type="match status" value="1"/>
</dbReference>
<accession>A0ABR8S876</accession>
<evidence type="ECO:0000313" key="6">
    <source>
        <dbReference type="Proteomes" id="UP000634919"/>
    </source>
</evidence>
<dbReference type="InterPro" id="IPR051531">
    <property type="entry name" value="N-acetyltransferase"/>
</dbReference>
<dbReference type="InterPro" id="IPR000182">
    <property type="entry name" value="GNAT_dom"/>
</dbReference>
<dbReference type="PANTHER" id="PTHR43792">
    <property type="entry name" value="GNAT FAMILY, PUTATIVE (AFU_ORTHOLOGUE AFUA_3G00765)-RELATED-RELATED"/>
    <property type="match status" value="1"/>
</dbReference>
<feature type="domain" description="N-acetyltransferase" evidence="4">
    <location>
        <begin position="1"/>
        <end position="165"/>
    </location>
</feature>
<dbReference type="InterPro" id="IPR016181">
    <property type="entry name" value="Acyl_CoA_acyltransferase"/>
</dbReference>
<proteinExistence type="inferred from homology"/>
<keyword evidence="2" id="KW-0012">Acyltransferase</keyword>
<dbReference type="SUPFAM" id="SSF55729">
    <property type="entry name" value="Acyl-CoA N-acyltransferases (Nat)"/>
    <property type="match status" value="1"/>
</dbReference>
<dbReference type="EMBL" id="JACSQK010000002">
    <property type="protein sequence ID" value="MBD7959678.1"/>
    <property type="molecule type" value="Genomic_DNA"/>
</dbReference>
<dbReference type="RefSeq" id="WP_191722087.1">
    <property type="nucleotide sequence ID" value="NZ_JACSQK010000002.1"/>
</dbReference>
<evidence type="ECO:0000313" key="5">
    <source>
        <dbReference type="EMBL" id="MBD7959678.1"/>
    </source>
</evidence>
<keyword evidence="6" id="KW-1185">Reference proteome</keyword>
<dbReference type="Gene3D" id="3.40.630.30">
    <property type="match status" value="1"/>
</dbReference>
<keyword evidence="1" id="KW-0808">Transferase</keyword>
<evidence type="ECO:0000256" key="3">
    <source>
        <dbReference type="ARBA" id="ARBA00038502"/>
    </source>
</evidence>
<dbReference type="PROSITE" id="PS51186">
    <property type="entry name" value="GNAT"/>
    <property type="match status" value="1"/>
</dbReference>
<evidence type="ECO:0000256" key="2">
    <source>
        <dbReference type="ARBA" id="ARBA00023315"/>
    </source>
</evidence>
<name>A0ABR8S876_9BURK</name>
<protein>
    <submittedName>
        <fullName evidence="5">GNAT family N-acetyltransferase</fullName>
    </submittedName>
</protein>
<dbReference type="Proteomes" id="UP000634919">
    <property type="component" value="Unassembled WGS sequence"/>
</dbReference>
<dbReference type="Pfam" id="PF13302">
    <property type="entry name" value="Acetyltransf_3"/>
    <property type="match status" value="1"/>
</dbReference>
<comment type="caution">
    <text evidence="5">The sequence shown here is derived from an EMBL/GenBank/DDBJ whole genome shotgun (WGS) entry which is preliminary data.</text>
</comment>
<organism evidence="5 6">
    <name type="scientific">Comamonas avium</name>
    <dbReference type="NCBI Taxonomy" id="2762231"/>
    <lineage>
        <taxon>Bacteria</taxon>
        <taxon>Pseudomonadati</taxon>
        <taxon>Pseudomonadota</taxon>
        <taxon>Betaproteobacteria</taxon>
        <taxon>Burkholderiales</taxon>
        <taxon>Comamonadaceae</taxon>
        <taxon>Comamonas</taxon>
    </lineage>
</organism>
<reference evidence="5 6" key="1">
    <citation type="submission" date="2020-08" db="EMBL/GenBank/DDBJ databases">
        <title>A Genomic Blueprint of the Chicken Gut Microbiome.</title>
        <authorList>
            <person name="Gilroy R."/>
            <person name="Ravi A."/>
            <person name="Getino M."/>
            <person name="Pursley I."/>
            <person name="Horton D.L."/>
            <person name="Alikhan N.-F."/>
            <person name="Baker D."/>
            <person name="Gharbi K."/>
            <person name="Hall N."/>
            <person name="Watson M."/>
            <person name="Adriaenssens E.M."/>
            <person name="Foster-Nyarko E."/>
            <person name="Jarju S."/>
            <person name="Secka A."/>
            <person name="Antonio M."/>
            <person name="Oren A."/>
            <person name="Chaudhuri R."/>
            <person name="La Ragione R.M."/>
            <person name="Hildebrand F."/>
            <person name="Pallen M.J."/>
        </authorList>
    </citation>
    <scope>NUCLEOTIDE SEQUENCE [LARGE SCALE GENOMIC DNA]</scope>
    <source>
        <strain evidence="5 6">Sa2CVA6</strain>
    </source>
</reference>
<comment type="similarity">
    <text evidence="3">Belongs to the acetyltransferase family. RimJ subfamily.</text>
</comment>
<evidence type="ECO:0000259" key="4">
    <source>
        <dbReference type="PROSITE" id="PS51186"/>
    </source>
</evidence>
<sequence>MELTLLREQDAQALWVFETTHRQYFESWINARPETFYTPEGFDQALQTALLQQAADQAFHYLIWLGGELAGRINLTQVRRAHFQSASLGYRIAPTHSGQGLASDAVQAVMQKAFHIHGLKRLEATARPENPASIRVLVKNGFHQFGHSRSSLELHRQWFDLLYFEAHAQAPTTARA</sequence>